<keyword evidence="1" id="KW-0805">Transcription regulation</keyword>
<keyword evidence="2 4" id="KW-0238">DNA-binding</keyword>
<dbReference type="Proteomes" id="UP000249417">
    <property type="component" value="Unassembled WGS sequence"/>
</dbReference>
<dbReference type="InterPro" id="IPR011075">
    <property type="entry name" value="TetR_C"/>
</dbReference>
<organism evidence="6 7">
    <name type="scientific">Micavibrio aeruginosavorus</name>
    <dbReference type="NCBI Taxonomy" id="349221"/>
    <lineage>
        <taxon>Bacteria</taxon>
        <taxon>Pseudomonadati</taxon>
        <taxon>Bdellovibrionota</taxon>
        <taxon>Bdellovibrionia</taxon>
        <taxon>Bdellovibrionales</taxon>
        <taxon>Pseudobdellovibrionaceae</taxon>
        <taxon>Micavibrio</taxon>
    </lineage>
</organism>
<dbReference type="InterPro" id="IPR001647">
    <property type="entry name" value="HTH_TetR"/>
</dbReference>
<comment type="caution">
    <text evidence="6">The sequence shown here is derived from an EMBL/GenBank/DDBJ whole genome shotgun (WGS) entry which is preliminary data.</text>
</comment>
<sequence>MPRPDKGTRQKLIETAKTLIWTSSYGAVSVDDICKAANVKKGSFYHYFPSKQDLAMAVMDEYQSYKIESIMKPVFAADKPFAQQVDDMDDVIIKDNKSNLEIHGFVCGCPLAALGSEMIGEEEQAIRLRVEELFHECQKYMINAIASAVETNQIPHVDPKEKSEEVHDFLTGLMIMARIHNSLDGLERDLKPGLVRILGLNQKELVAAE</sequence>
<reference evidence="6 7" key="1">
    <citation type="submission" date="2017-08" db="EMBL/GenBank/DDBJ databases">
        <title>Infants hospitalized years apart are colonized by the same room-sourced microbial strains.</title>
        <authorList>
            <person name="Brooks B."/>
            <person name="Olm M.R."/>
            <person name="Firek B.A."/>
            <person name="Baker R."/>
            <person name="Thomas B.C."/>
            <person name="Morowitz M.J."/>
            <person name="Banfield J.F."/>
        </authorList>
    </citation>
    <scope>NUCLEOTIDE SEQUENCE [LARGE SCALE GENOMIC DNA]</scope>
    <source>
        <strain evidence="6">S2_005_002_R2_29</strain>
    </source>
</reference>
<protein>
    <submittedName>
        <fullName evidence="6">TetR/AcrR family transcriptional regulator</fullName>
    </submittedName>
</protein>
<dbReference type="AlphaFoldDB" id="A0A2W5MTN3"/>
<dbReference type="PANTHER" id="PTHR47506:SF6">
    <property type="entry name" value="HTH-TYPE TRANSCRIPTIONAL REPRESSOR NEMR"/>
    <property type="match status" value="1"/>
</dbReference>
<feature type="domain" description="HTH tetR-type" evidence="5">
    <location>
        <begin position="6"/>
        <end position="66"/>
    </location>
</feature>
<dbReference type="SUPFAM" id="SSF46689">
    <property type="entry name" value="Homeodomain-like"/>
    <property type="match status" value="1"/>
</dbReference>
<accession>A0A2W5MTN3</accession>
<keyword evidence="3" id="KW-0804">Transcription</keyword>
<feature type="DNA-binding region" description="H-T-H motif" evidence="4">
    <location>
        <begin position="29"/>
        <end position="48"/>
    </location>
</feature>
<gene>
    <name evidence="6" type="ORF">DI551_10705</name>
</gene>
<evidence type="ECO:0000256" key="3">
    <source>
        <dbReference type="ARBA" id="ARBA00023163"/>
    </source>
</evidence>
<dbReference type="PRINTS" id="PR00455">
    <property type="entry name" value="HTHTETR"/>
</dbReference>
<dbReference type="InterPro" id="IPR009057">
    <property type="entry name" value="Homeodomain-like_sf"/>
</dbReference>
<dbReference type="GO" id="GO:0003677">
    <property type="term" value="F:DNA binding"/>
    <property type="evidence" value="ECO:0007669"/>
    <property type="project" value="UniProtKB-UniRule"/>
</dbReference>
<dbReference type="EMBL" id="QFQB01000107">
    <property type="protein sequence ID" value="PZQ44154.1"/>
    <property type="molecule type" value="Genomic_DNA"/>
</dbReference>
<dbReference type="PROSITE" id="PS50977">
    <property type="entry name" value="HTH_TETR_2"/>
    <property type="match status" value="1"/>
</dbReference>
<dbReference type="Gene3D" id="1.10.357.10">
    <property type="entry name" value="Tetracycline Repressor, domain 2"/>
    <property type="match status" value="1"/>
</dbReference>
<dbReference type="Pfam" id="PF16925">
    <property type="entry name" value="TetR_C_13"/>
    <property type="match status" value="1"/>
</dbReference>
<evidence type="ECO:0000313" key="7">
    <source>
        <dbReference type="Proteomes" id="UP000249417"/>
    </source>
</evidence>
<evidence type="ECO:0000256" key="2">
    <source>
        <dbReference type="ARBA" id="ARBA00023125"/>
    </source>
</evidence>
<evidence type="ECO:0000256" key="4">
    <source>
        <dbReference type="PROSITE-ProRule" id="PRU00335"/>
    </source>
</evidence>
<evidence type="ECO:0000259" key="5">
    <source>
        <dbReference type="PROSITE" id="PS50977"/>
    </source>
</evidence>
<dbReference type="SUPFAM" id="SSF48498">
    <property type="entry name" value="Tetracyclin repressor-like, C-terminal domain"/>
    <property type="match status" value="1"/>
</dbReference>
<evidence type="ECO:0000256" key="1">
    <source>
        <dbReference type="ARBA" id="ARBA00023015"/>
    </source>
</evidence>
<evidence type="ECO:0000313" key="6">
    <source>
        <dbReference type="EMBL" id="PZQ44154.1"/>
    </source>
</evidence>
<name>A0A2W5MTN3_9BACT</name>
<dbReference type="Pfam" id="PF00440">
    <property type="entry name" value="TetR_N"/>
    <property type="match status" value="1"/>
</dbReference>
<dbReference type="InterPro" id="IPR036271">
    <property type="entry name" value="Tet_transcr_reg_TetR-rel_C_sf"/>
</dbReference>
<proteinExistence type="predicted"/>
<dbReference type="PANTHER" id="PTHR47506">
    <property type="entry name" value="TRANSCRIPTIONAL REGULATORY PROTEIN"/>
    <property type="match status" value="1"/>
</dbReference>